<feature type="transmembrane region" description="Helical" evidence="5">
    <location>
        <begin position="145"/>
        <end position="162"/>
    </location>
</feature>
<dbReference type="GO" id="GO:0004930">
    <property type="term" value="F:G protein-coupled receptor activity"/>
    <property type="evidence" value="ECO:0007669"/>
    <property type="project" value="InterPro"/>
</dbReference>
<dbReference type="Proteomes" id="UP000663855">
    <property type="component" value="Unassembled WGS sequence"/>
</dbReference>
<sequence>MSINNLTLCRIDYFKACWCQLNASEPIQCSYLLRHAASYSNSSYFCTYHTIRRTIDCLNSSYIFSKSSASEIYIYSTILIFIIGLLGNGLSIITLLCSKLCRLDIYKNLTIFCFLNILYLLLVLIRHRNIYHQDLRNISTKFCRMHTFIIAFIGHLCSWQLVSTSIQRLYALLSLKSQRTTSWIQACRIFLIYIVIPLLVFDAQILFNYGLFKKTHICNEISNDHVKHYQDALKYPIDSLKISTNTSIKYIAVSNGVQPIKFKNHLCTLWNIFDTFLYAIIPFIITLICNVIIILKVLERRRSATTLGGISHINRCSNASSDHLSALLITINILFIIMTGPLNVCLVIQSIHKCLLINSSSMKLLVTLNEYLRILQNSYHALSFIFYCLIGKKFRNSAKFIVRTIYCKLIDCVIFDTCLKTSLISCCFDRNHSLNAESTTSSTTRPNESRQLAAEKRKTTYLSLNVMQPMIDIANNISPKNVITLDTSTL</sequence>
<evidence type="ECO:0000256" key="5">
    <source>
        <dbReference type="SAM" id="Phobius"/>
    </source>
</evidence>
<reference evidence="8" key="1">
    <citation type="submission" date="2021-02" db="EMBL/GenBank/DDBJ databases">
        <authorList>
            <person name="Nowell W R."/>
        </authorList>
    </citation>
    <scope>NUCLEOTIDE SEQUENCE</scope>
</reference>
<dbReference type="Gene3D" id="1.20.1070.10">
    <property type="entry name" value="Rhodopsin 7-helix transmembrane proteins"/>
    <property type="match status" value="1"/>
</dbReference>
<dbReference type="PROSITE" id="PS50262">
    <property type="entry name" value="G_PROTEIN_RECEP_F1_2"/>
    <property type="match status" value="1"/>
</dbReference>
<comment type="caution">
    <text evidence="8">The sequence shown here is derived from an EMBL/GenBank/DDBJ whole genome shotgun (WGS) entry which is preliminary data.</text>
</comment>
<dbReference type="SUPFAM" id="SSF81321">
    <property type="entry name" value="Family A G protein-coupled receptor-like"/>
    <property type="match status" value="1"/>
</dbReference>
<dbReference type="EMBL" id="CAJOBH010001732">
    <property type="protein sequence ID" value="CAF3870528.1"/>
    <property type="molecule type" value="Genomic_DNA"/>
</dbReference>
<comment type="subcellular location">
    <subcellularLocation>
        <location evidence="1">Membrane</location>
    </subcellularLocation>
</comment>
<evidence type="ECO:0000313" key="7">
    <source>
        <dbReference type="EMBL" id="CAF1170685.1"/>
    </source>
</evidence>
<dbReference type="PANTHER" id="PTHR46641:SF25">
    <property type="entry name" value="CNMAMIDE RECEPTOR-RELATED"/>
    <property type="match status" value="1"/>
</dbReference>
<accession>A0A816FJC0</accession>
<dbReference type="AlphaFoldDB" id="A0A816FJC0"/>
<evidence type="ECO:0000313" key="10">
    <source>
        <dbReference type="Proteomes" id="UP000663834"/>
    </source>
</evidence>
<evidence type="ECO:0000256" key="2">
    <source>
        <dbReference type="ARBA" id="ARBA00022692"/>
    </source>
</evidence>
<dbReference type="OrthoDB" id="10031526at2759"/>
<dbReference type="InterPro" id="IPR052954">
    <property type="entry name" value="GPCR-Ligand_Int"/>
</dbReference>
<feature type="domain" description="G-protein coupled receptors family 1 profile" evidence="6">
    <location>
        <begin position="87"/>
        <end position="387"/>
    </location>
</feature>
<feature type="transmembrane region" description="Helical" evidence="5">
    <location>
        <begin position="183"/>
        <end position="207"/>
    </location>
</feature>
<keyword evidence="4 5" id="KW-0472">Membrane</keyword>
<dbReference type="Proteomes" id="UP000663834">
    <property type="component" value="Unassembled WGS sequence"/>
</dbReference>
<protein>
    <recommendedName>
        <fullName evidence="6">G-protein coupled receptors family 1 profile domain-containing protein</fullName>
    </recommendedName>
</protein>
<name>A0A816FJC0_9BILA</name>
<feature type="transmembrane region" description="Helical" evidence="5">
    <location>
        <begin position="324"/>
        <end position="351"/>
    </location>
</feature>
<keyword evidence="3 5" id="KW-1133">Transmembrane helix</keyword>
<proteinExistence type="predicted"/>
<evidence type="ECO:0000313" key="8">
    <source>
        <dbReference type="EMBL" id="CAF1662302.1"/>
    </source>
</evidence>
<dbReference type="PRINTS" id="PR00237">
    <property type="entry name" value="GPCRRHODOPSN"/>
</dbReference>
<feature type="transmembrane region" description="Helical" evidence="5">
    <location>
        <begin position="72"/>
        <end position="97"/>
    </location>
</feature>
<dbReference type="EMBL" id="CAJNOV010004326">
    <property type="protein sequence ID" value="CAF1170685.1"/>
    <property type="molecule type" value="Genomic_DNA"/>
</dbReference>
<dbReference type="Proteomes" id="UP000681967">
    <property type="component" value="Unassembled WGS sequence"/>
</dbReference>
<evidence type="ECO:0000313" key="9">
    <source>
        <dbReference type="EMBL" id="CAF3870528.1"/>
    </source>
</evidence>
<dbReference type="EMBL" id="CAJNOW010018018">
    <property type="protein sequence ID" value="CAF1662302.1"/>
    <property type="molecule type" value="Genomic_DNA"/>
</dbReference>
<gene>
    <name evidence="9" type="ORF">BYL167_LOCUS6890</name>
    <name evidence="7" type="ORF">CJN711_LOCUS10487</name>
    <name evidence="8" type="ORF">KQP761_LOCUS32348</name>
</gene>
<evidence type="ECO:0000259" key="6">
    <source>
        <dbReference type="PROSITE" id="PS50262"/>
    </source>
</evidence>
<dbReference type="PANTHER" id="PTHR46641">
    <property type="entry name" value="FMRFAMIDE RECEPTOR-RELATED"/>
    <property type="match status" value="1"/>
</dbReference>
<evidence type="ECO:0000256" key="1">
    <source>
        <dbReference type="ARBA" id="ARBA00004370"/>
    </source>
</evidence>
<organism evidence="8 10">
    <name type="scientific">Rotaria magnacalcarata</name>
    <dbReference type="NCBI Taxonomy" id="392030"/>
    <lineage>
        <taxon>Eukaryota</taxon>
        <taxon>Metazoa</taxon>
        <taxon>Spiralia</taxon>
        <taxon>Gnathifera</taxon>
        <taxon>Rotifera</taxon>
        <taxon>Eurotatoria</taxon>
        <taxon>Bdelloidea</taxon>
        <taxon>Philodinida</taxon>
        <taxon>Philodinidae</taxon>
        <taxon>Rotaria</taxon>
    </lineage>
</organism>
<dbReference type="GO" id="GO:0016020">
    <property type="term" value="C:membrane"/>
    <property type="evidence" value="ECO:0007669"/>
    <property type="project" value="UniProtKB-SubCell"/>
</dbReference>
<evidence type="ECO:0000256" key="4">
    <source>
        <dbReference type="ARBA" id="ARBA00023136"/>
    </source>
</evidence>
<dbReference type="InterPro" id="IPR017452">
    <property type="entry name" value="GPCR_Rhodpsn_7TM"/>
</dbReference>
<keyword evidence="2 5" id="KW-0812">Transmembrane</keyword>
<dbReference type="InterPro" id="IPR000276">
    <property type="entry name" value="GPCR_Rhodpsn"/>
</dbReference>
<feature type="transmembrane region" description="Helical" evidence="5">
    <location>
        <begin position="109"/>
        <end position="125"/>
    </location>
</feature>
<evidence type="ECO:0000256" key="3">
    <source>
        <dbReference type="ARBA" id="ARBA00022989"/>
    </source>
</evidence>
<feature type="transmembrane region" description="Helical" evidence="5">
    <location>
        <begin position="276"/>
        <end position="298"/>
    </location>
</feature>